<dbReference type="EMBL" id="CP037423">
    <property type="protein sequence ID" value="QDV42368.1"/>
    <property type="molecule type" value="Genomic_DNA"/>
</dbReference>
<dbReference type="InterPro" id="IPR036770">
    <property type="entry name" value="Ankyrin_rpt-contain_sf"/>
</dbReference>
<dbReference type="SMART" id="SM00248">
    <property type="entry name" value="ANK"/>
    <property type="match status" value="1"/>
</dbReference>
<dbReference type="Proteomes" id="UP000319004">
    <property type="component" value="Chromosome"/>
</dbReference>
<dbReference type="KEGG" id="snep:Enr13x_22130"/>
<organism evidence="3 4">
    <name type="scientific">Stieleria neptunia</name>
    <dbReference type="NCBI Taxonomy" id="2527979"/>
    <lineage>
        <taxon>Bacteria</taxon>
        <taxon>Pseudomonadati</taxon>
        <taxon>Planctomycetota</taxon>
        <taxon>Planctomycetia</taxon>
        <taxon>Pirellulales</taxon>
        <taxon>Pirellulaceae</taxon>
        <taxon>Stieleria</taxon>
    </lineage>
</organism>
<dbReference type="RefSeq" id="WP_145386014.1">
    <property type="nucleotide sequence ID" value="NZ_CP037423.1"/>
</dbReference>
<dbReference type="InterPro" id="IPR002110">
    <property type="entry name" value="Ankyrin_rpt"/>
</dbReference>
<accession>A0A518HNE4</accession>
<evidence type="ECO:0000313" key="4">
    <source>
        <dbReference type="Proteomes" id="UP000319004"/>
    </source>
</evidence>
<keyword evidence="2" id="KW-0732">Signal</keyword>
<evidence type="ECO:0000313" key="3">
    <source>
        <dbReference type="EMBL" id="QDV42368.1"/>
    </source>
</evidence>
<dbReference type="Gene3D" id="1.25.40.20">
    <property type="entry name" value="Ankyrin repeat-containing domain"/>
    <property type="match status" value="1"/>
</dbReference>
<sequence precursor="true">MIRIKTLSQSLSALAFLALLAVAVPLSASPPTPVSSSIETSGSPSLAGTQVDAHDSLYRQLCDLNENWANRTPDFEILNEAISMDSDVSLIQTHLQLVISQLQSADVSHLSDSQLEQRSAHLRTLQTYMQDGRFPLNVLASDRRPVFIDPWGTHCAVGHLIATSGNTPLADTINREHQLDFLRDIKTEGLSQWQHASGLSLDELALIQPTYRSTTLKYPKEIEALILGDSAAIVSGIESGELKVDARCGGKTLLHFAAAAGDLALVKLLVDRGADLHAVSNLGCDTTELAKGGRQTVVTVRWNQSTAVTNRGGMGIGIYGTVYRTERGKLIASLFNDVRGGRAGLDALDYATETPSHNGYNRVRYIHPIRPGYGSKAKVTSSSFDGLQKDRAAVAAWLEEQGLKAE</sequence>
<dbReference type="SUPFAM" id="SSF48403">
    <property type="entry name" value="Ankyrin repeat"/>
    <property type="match status" value="1"/>
</dbReference>
<feature type="repeat" description="ANK" evidence="1">
    <location>
        <begin position="249"/>
        <end position="281"/>
    </location>
</feature>
<evidence type="ECO:0000256" key="2">
    <source>
        <dbReference type="SAM" id="SignalP"/>
    </source>
</evidence>
<reference evidence="3 4" key="1">
    <citation type="submission" date="2019-03" db="EMBL/GenBank/DDBJ databases">
        <title>Deep-cultivation of Planctomycetes and their phenomic and genomic characterization uncovers novel biology.</title>
        <authorList>
            <person name="Wiegand S."/>
            <person name="Jogler M."/>
            <person name="Boedeker C."/>
            <person name="Pinto D."/>
            <person name="Vollmers J."/>
            <person name="Rivas-Marin E."/>
            <person name="Kohn T."/>
            <person name="Peeters S.H."/>
            <person name="Heuer A."/>
            <person name="Rast P."/>
            <person name="Oberbeckmann S."/>
            <person name="Bunk B."/>
            <person name="Jeske O."/>
            <person name="Meyerdierks A."/>
            <person name="Storesund J.E."/>
            <person name="Kallscheuer N."/>
            <person name="Luecker S."/>
            <person name="Lage O.M."/>
            <person name="Pohl T."/>
            <person name="Merkel B.J."/>
            <person name="Hornburger P."/>
            <person name="Mueller R.-W."/>
            <person name="Bruemmer F."/>
            <person name="Labrenz M."/>
            <person name="Spormann A.M."/>
            <person name="Op den Camp H."/>
            <person name="Overmann J."/>
            <person name="Amann R."/>
            <person name="Jetten M.S.M."/>
            <person name="Mascher T."/>
            <person name="Medema M.H."/>
            <person name="Devos D.P."/>
            <person name="Kaster A.-K."/>
            <person name="Ovreas L."/>
            <person name="Rohde M."/>
            <person name="Galperin M.Y."/>
            <person name="Jogler C."/>
        </authorList>
    </citation>
    <scope>NUCLEOTIDE SEQUENCE [LARGE SCALE GENOMIC DNA]</scope>
    <source>
        <strain evidence="3 4">Enr13</strain>
    </source>
</reference>
<dbReference type="PROSITE" id="PS50297">
    <property type="entry name" value="ANK_REP_REGION"/>
    <property type="match status" value="1"/>
</dbReference>
<dbReference type="Pfam" id="PF00023">
    <property type="entry name" value="Ank"/>
    <property type="match status" value="1"/>
</dbReference>
<dbReference type="PROSITE" id="PS50088">
    <property type="entry name" value="ANK_REPEAT"/>
    <property type="match status" value="1"/>
</dbReference>
<name>A0A518HNE4_9BACT</name>
<dbReference type="OrthoDB" id="266110at2"/>
<keyword evidence="4" id="KW-1185">Reference proteome</keyword>
<dbReference type="AlphaFoldDB" id="A0A518HNE4"/>
<feature type="signal peptide" evidence="2">
    <location>
        <begin position="1"/>
        <end position="28"/>
    </location>
</feature>
<proteinExistence type="predicted"/>
<gene>
    <name evidence="3" type="ORF">Enr13x_22130</name>
</gene>
<feature type="chain" id="PRO_5022208185" evidence="2">
    <location>
        <begin position="29"/>
        <end position="406"/>
    </location>
</feature>
<protein>
    <submittedName>
        <fullName evidence="3">Ankyrin repeat protein</fullName>
    </submittedName>
</protein>
<keyword evidence="1" id="KW-0040">ANK repeat</keyword>
<evidence type="ECO:0000256" key="1">
    <source>
        <dbReference type="PROSITE-ProRule" id="PRU00023"/>
    </source>
</evidence>